<dbReference type="SUPFAM" id="SSF51283">
    <property type="entry name" value="dUTPase-like"/>
    <property type="match status" value="1"/>
</dbReference>
<dbReference type="InterPro" id="IPR033704">
    <property type="entry name" value="dUTPase_trimeric"/>
</dbReference>
<dbReference type="EMBL" id="FWXR01000023">
    <property type="protein sequence ID" value="SMD06672.1"/>
    <property type="molecule type" value="Genomic_DNA"/>
</dbReference>
<name>A0A1W2EB82_9HYPH</name>
<evidence type="ECO:0000313" key="3">
    <source>
        <dbReference type="EMBL" id="SMD06672.1"/>
    </source>
</evidence>
<dbReference type="GO" id="GO:0008829">
    <property type="term" value="F:dCTP deaminase activity"/>
    <property type="evidence" value="ECO:0007669"/>
    <property type="project" value="InterPro"/>
</dbReference>
<sequence length="203" mass="22381">MLSKSEIIKLIKKGETDPSEGIGVVPSPLSSEQAQIGPGSLDLRLGRWFLVLQQSKRSVIDLREQSNAETGDRDGKYYYVPFGAKFVIHPNRFVLGVTLEWLRMPKTVGGYILGKSSLGRRGLIIETAAGIQPGFSGCLTLELFNCGEVPISIEPGMLISQVFFHKVDGEPMLADSHHHGRRRPVFGVYRYDTKAKAQPASLI</sequence>
<proteinExistence type="predicted"/>
<dbReference type="Gene3D" id="2.70.40.10">
    <property type="match status" value="1"/>
</dbReference>
<dbReference type="Proteomes" id="UP000192656">
    <property type="component" value="Unassembled WGS sequence"/>
</dbReference>
<keyword evidence="2" id="KW-0546">Nucleotide metabolism</keyword>
<dbReference type="STRING" id="937218.SAMN06297251_12324"/>
<evidence type="ECO:0000313" key="4">
    <source>
        <dbReference type="Proteomes" id="UP000192656"/>
    </source>
</evidence>
<keyword evidence="1" id="KW-0378">Hydrolase</keyword>
<reference evidence="3 4" key="1">
    <citation type="submission" date="2017-04" db="EMBL/GenBank/DDBJ databases">
        <authorList>
            <person name="Afonso C.L."/>
            <person name="Miller P.J."/>
            <person name="Scott M.A."/>
            <person name="Spackman E."/>
            <person name="Goraichik I."/>
            <person name="Dimitrov K.M."/>
            <person name="Suarez D.L."/>
            <person name="Swayne D.E."/>
        </authorList>
    </citation>
    <scope>NUCLEOTIDE SEQUENCE [LARGE SCALE GENOMIC DNA]</scope>
    <source>
        <strain evidence="3 4">CGMCC 1.10972</strain>
    </source>
</reference>
<protein>
    <submittedName>
        <fullName evidence="3">dCTP deaminase</fullName>
    </submittedName>
</protein>
<accession>A0A1W2EB82</accession>
<dbReference type="AlphaFoldDB" id="A0A1W2EB82"/>
<dbReference type="PANTHER" id="PTHR42680">
    <property type="entry name" value="DCTP DEAMINASE"/>
    <property type="match status" value="1"/>
</dbReference>
<keyword evidence="4" id="KW-1185">Reference proteome</keyword>
<dbReference type="OrthoDB" id="9780956at2"/>
<evidence type="ECO:0000256" key="2">
    <source>
        <dbReference type="ARBA" id="ARBA00023080"/>
    </source>
</evidence>
<dbReference type="NCBIfam" id="TIGR02274">
    <property type="entry name" value="dCTP_deam"/>
    <property type="match status" value="1"/>
</dbReference>
<dbReference type="Pfam" id="PF22769">
    <property type="entry name" value="DCD"/>
    <property type="match status" value="1"/>
</dbReference>
<dbReference type="InterPro" id="IPR036157">
    <property type="entry name" value="dUTPase-like_sf"/>
</dbReference>
<dbReference type="PANTHER" id="PTHR42680:SF3">
    <property type="entry name" value="DCTP DEAMINASE"/>
    <property type="match status" value="1"/>
</dbReference>
<gene>
    <name evidence="3" type="ORF">SAMN06297251_12324</name>
</gene>
<evidence type="ECO:0000256" key="1">
    <source>
        <dbReference type="ARBA" id="ARBA00022801"/>
    </source>
</evidence>
<dbReference type="RefSeq" id="WP_084412086.1">
    <property type="nucleotide sequence ID" value="NZ_FWXR01000023.1"/>
</dbReference>
<dbReference type="InterPro" id="IPR011962">
    <property type="entry name" value="dCTP_deaminase"/>
</dbReference>
<dbReference type="CDD" id="cd07557">
    <property type="entry name" value="trimeric_dUTPase"/>
    <property type="match status" value="1"/>
</dbReference>
<dbReference type="GO" id="GO:0006229">
    <property type="term" value="P:dUTP biosynthetic process"/>
    <property type="evidence" value="ECO:0007669"/>
    <property type="project" value="InterPro"/>
</dbReference>
<organism evidence="3 4">
    <name type="scientific">Fulvimarina manganoxydans</name>
    <dbReference type="NCBI Taxonomy" id="937218"/>
    <lineage>
        <taxon>Bacteria</taxon>
        <taxon>Pseudomonadati</taxon>
        <taxon>Pseudomonadota</taxon>
        <taxon>Alphaproteobacteria</taxon>
        <taxon>Hyphomicrobiales</taxon>
        <taxon>Aurantimonadaceae</taxon>
        <taxon>Fulvimarina</taxon>
    </lineage>
</organism>